<organism evidence="1">
    <name type="scientific">Amphimedon queenslandica</name>
    <name type="common">Sponge</name>
    <dbReference type="NCBI Taxonomy" id="400682"/>
    <lineage>
        <taxon>Eukaryota</taxon>
        <taxon>Metazoa</taxon>
        <taxon>Porifera</taxon>
        <taxon>Demospongiae</taxon>
        <taxon>Heteroscleromorpha</taxon>
        <taxon>Haplosclerida</taxon>
        <taxon>Niphatidae</taxon>
        <taxon>Amphimedon</taxon>
    </lineage>
</organism>
<reference evidence="1" key="1">
    <citation type="submission" date="2017-05" db="UniProtKB">
        <authorList>
            <consortium name="EnsemblMetazoa"/>
        </authorList>
    </citation>
    <scope>IDENTIFICATION</scope>
</reference>
<sequence>RSAFIVSCYQTIDYHSCFFSLSSLAVSYSNMCTTSN</sequence>
<dbReference type="InParanoid" id="A0A1X7VPX5"/>
<accession>A0A1X7VPX5</accession>
<name>A0A1X7VPX5_AMPQE</name>
<protein>
    <submittedName>
        <fullName evidence="1">Uncharacterized protein</fullName>
    </submittedName>
</protein>
<evidence type="ECO:0000313" key="1">
    <source>
        <dbReference type="EnsemblMetazoa" id="Aqu2.1.41458_001"/>
    </source>
</evidence>
<dbReference type="AlphaFoldDB" id="A0A1X7VPX5"/>
<dbReference type="EnsemblMetazoa" id="Aqu2.1.41458_001">
    <property type="protein sequence ID" value="Aqu2.1.41458_001"/>
    <property type="gene ID" value="Aqu2.1.41458"/>
</dbReference>
<proteinExistence type="predicted"/>